<dbReference type="EC" id="4.1.1.31" evidence="3"/>
<evidence type="ECO:0000256" key="5">
    <source>
        <dbReference type="ARBA" id="ARBA00023239"/>
    </source>
</evidence>
<evidence type="ECO:0000313" key="11">
    <source>
        <dbReference type="EMBL" id="CAF0844751.1"/>
    </source>
</evidence>
<protein>
    <recommendedName>
        <fullName evidence="3">phosphoenolpyruvate carboxylase</fullName>
        <ecNumber evidence="3">4.1.1.31</ecNumber>
    </recommendedName>
</protein>
<dbReference type="EMBL" id="CAJOBC010000848">
    <property type="protein sequence ID" value="CAF3632219.1"/>
    <property type="molecule type" value="Genomic_DNA"/>
</dbReference>
<sequence length="896" mass="103017">MLVWTRSTSHSTTKQPSVLPSSSSLDEEGNVSLHHSLREHVRLLGDNLGRAISNDLGEEFVDRIEKIRSYAKRDRQDHPEGREKLIEYLRSLPEPLLFPIARAFNQFLNLSNIAEQHHRARFRRIEDYRPGTRPRLIDVLNRIREAGHNPRKVLDTLATMRIELVLTAHPTEVIRRTLIQTYDMIDDCLGQLETNNENHPERAERIRRRLEELINQAWHTNEFRRERPTPVDEARWGFAVIESSLWQAVPDFYRDLDHLLLESTGERLPLDATPIRFASWMGGDRDGNPNVTADVTQEVLLQSRWQAADLYLKDLAQLKNELSMWKATSELKNKTGDVAEPYRELMKRLIQRMSVTRAWIKAQLEGKQFHSDIPVIKTREQLHTPLLLCYRSLCESNLDILANGALLDTMRRIACFGVTLTKLDLRQESSRHSQVLEELIDYLYGDDYTQWDEDKRQTFLLEELGSKRPLIPYRWKCSPESEEVLKTFKIISQDRVEGLGTYVISMARQPSDVLTVALLMKEMAGDVRLPIAPLFETLEDLNRSGDVIKQLLGLPGYRSLINDRQEVMIGYSDSAKDAGQLAAAWAQYRAQERLVEICKEQNVTLTLFHGRGGTVGRGGGPAHAGEMIRFKFGQAGVAVLSMEIYVCAVLEASLLPLPQPKSTWREEMNKLADRAHHVYNSIVREDPNFVSYFHAITPLAALARLPLGSRPAKRKQGGGVETLRAIPWIFAWTQIRLMLPAWLGSTETFDVRLKQEGGLECLREMIEQWPFFRMYFDMLEMVLAKADVEITEYYEQRLVNEPSLKRLGKELRQRLDNLNKIVLHITDQQQLLEHAPLLYQTIMVRNPYIDPLHGLQAELLHRCRKEDKENKNVSSDINRALMVTMAGIAAGLRNTA</sequence>
<comment type="caution">
    <text evidence="11">The sequence shown here is derived from an EMBL/GenBank/DDBJ whole genome shotgun (WGS) entry which is preliminary data.</text>
</comment>
<dbReference type="Proteomes" id="UP000681722">
    <property type="component" value="Unassembled WGS sequence"/>
</dbReference>
<feature type="active site" evidence="9">
    <location>
        <position position="576"/>
    </location>
</feature>
<name>A0A813VWP4_9BILA</name>
<dbReference type="Proteomes" id="UP000663829">
    <property type="component" value="Unassembled WGS sequence"/>
</dbReference>
<evidence type="ECO:0000256" key="1">
    <source>
        <dbReference type="ARBA" id="ARBA00001946"/>
    </source>
</evidence>
<feature type="active site" evidence="8">
    <location>
        <position position="169"/>
    </location>
</feature>
<dbReference type="InterPro" id="IPR018129">
    <property type="entry name" value="PEP_COase_Lys_AS"/>
</dbReference>
<keyword evidence="6" id="KW-0120">Carbon dioxide fixation</keyword>
<dbReference type="NCBIfam" id="NF000584">
    <property type="entry name" value="PRK00009.1"/>
    <property type="match status" value="1"/>
</dbReference>
<dbReference type="Gene3D" id="1.20.1440.90">
    <property type="entry name" value="Phosphoenolpyruvate/pyruvate domain"/>
    <property type="match status" value="1"/>
</dbReference>
<dbReference type="SUPFAM" id="SSF51621">
    <property type="entry name" value="Phosphoenolpyruvate/pyruvate domain"/>
    <property type="match status" value="1"/>
</dbReference>
<dbReference type="InterPro" id="IPR015813">
    <property type="entry name" value="Pyrv/PenolPyrv_kinase-like_dom"/>
</dbReference>
<dbReference type="HAMAP" id="MF_00595">
    <property type="entry name" value="PEPcase_type1"/>
    <property type="match status" value="1"/>
</dbReference>
<gene>
    <name evidence="11" type="ORF">GPM918_LOCUS5752</name>
    <name evidence="12" type="ORF">SRO942_LOCUS5750</name>
</gene>
<feature type="region of interest" description="Disordered" evidence="10">
    <location>
        <begin position="1"/>
        <end position="27"/>
    </location>
</feature>
<evidence type="ECO:0000256" key="8">
    <source>
        <dbReference type="PROSITE-ProRule" id="PRU10111"/>
    </source>
</evidence>
<evidence type="ECO:0000256" key="3">
    <source>
        <dbReference type="ARBA" id="ARBA00012305"/>
    </source>
</evidence>
<dbReference type="GO" id="GO:0015977">
    <property type="term" value="P:carbon fixation"/>
    <property type="evidence" value="ECO:0007669"/>
    <property type="project" value="UniProtKB-KW"/>
</dbReference>
<dbReference type="EMBL" id="CAJNOQ010000849">
    <property type="protein sequence ID" value="CAF0844751.1"/>
    <property type="molecule type" value="Genomic_DNA"/>
</dbReference>
<dbReference type="PANTHER" id="PTHR30523:SF6">
    <property type="entry name" value="PHOSPHOENOLPYRUVATE CARBOXYLASE"/>
    <property type="match status" value="1"/>
</dbReference>
<evidence type="ECO:0000256" key="7">
    <source>
        <dbReference type="ARBA" id="ARBA00048995"/>
    </source>
</evidence>
<dbReference type="Pfam" id="PF00311">
    <property type="entry name" value="PEPcase"/>
    <property type="match status" value="1"/>
</dbReference>
<evidence type="ECO:0000313" key="12">
    <source>
        <dbReference type="EMBL" id="CAF3632219.1"/>
    </source>
</evidence>
<dbReference type="PANTHER" id="PTHR30523">
    <property type="entry name" value="PHOSPHOENOLPYRUVATE CARBOXYLASE"/>
    <property type="match status" value="1"/>
</dbReference>
<keyword evidence="4" id="KW-0460">Magnesium</keyword>
<organism evidence="11 13">
    <name type="scientific">Didymodactylos carnosus</name>
    <dbReference type="NCBI Taxonomy" id="1234261"/>
    <lineage>
        <taxon>Eukaryota</taxon>
        <taxon>Metazoa</taxon>
        <taxon>Spiralia</taxon>
        <taxon>Gnathifera</taxon>
        <taxon>Rotifera</taxon>
        <taxon>Eurotatoria</taxon>
        <taxon>Bdelloidea</taxon>
        <taxon>Philodinida</taxon>
        <taxon>Philodinidae</taxon>
        <taxon>Didymodactylos</taxon>
    </lineage>
</organism>
<dbReference type="InterPro" id="IPR021135">
    <property type="entry name" value="PEP_COase"/>
</dbReference>
<dbReference type="PRINTS" id="PR00150">
    <property type="entry name" value="PEPCARBXLASE"/>
</dbReference>
<evidence type="ECO:0000256" key="9">
    <source>
        <dbReference type="PROSITE-ProRule" id="PRU10112"/>
    </source>
</evidence>
<evidence type="ECO:0000256" key="10">
    <source>
        <dbReference type="SAM" id="MobiDB-lite"/>
    </source>
</evidence>
<comment type="catalytic activity">
    <reaction evidence="7">
        <text>oxaloacetate + phosphate = phosphoenolpyruvate + hydrogencarbonate</text>
        <dbReference type="Rhea" id="RHEA:28370"/>
        <dbReference type="ChEBI" id="CHEBI:16452"/>
        <dbReference type="ChEBI" id="CHEBI:17544"/>
        <dbReference type="ChEBI" id="CHEBI:43474"/>
        <dbReference type="ChEBI" id="CHEBI:58702"/>
        <dbReference type="EC" id="4.1.1.31"/>
    </reaction>
</comment>
<comment type="cofactor">
    <cofactor evidence="1">
        <name>Mg(2+)</name>
        <dbReference type="ChEBI" id="CHEBI:18420"/>
    </cofactor>
</comment>
<dbReference type="PROSITE" id="PS00393">
    <property type="entry name" value="PEPCASE_2"/>
    <property type="match status" value="1"/>
</dbReference>
<keyword evidence="13" id="KW-1185">Reference proteome</keyword>
<evidence type="ECO:0000313" key="13">
    <source>
        <dbReference type="Proteomes" id="UP000663829"/>
    </source>
</evidence>
<evidence type="ECO:0000256" key="2">
    <source>
        <dbReference type="ARBA" id="ARBA00008346"/>
    </source>
</evidence>
<reference evidence="11" key="1">
    <citation type="submission" date="2021-02" db="EMBL/GenBank/DDBJ databases">
        <authorList>
            <person name="Nowell W R."/>
        </authorList>
    </citation>
    <scope>NUCLEOTIDE SEQUENCE</scope>
</reference>
<keyword evidence="5" id="KW-0456">Lyase</keyword>
<feature type="compositionally biased region" description="Polar residues" evidence="10">
    <location>
        <begin position="1"/>
        <end position="24"/>
    </location>
</feature>
<comment type="similarity">
    <text evidence="2">Belongs to the PEPCase type 1 family.</text>
</comment>
<dbReference type="PROSITE" id="PS00781">
    <property type="entry name" value="PEPCASE_1"/>
    <property type="match status" value="1"/>
</dbReference>
<dbReference type="GO" id="GO:0005829">
    <property type="term" value="C:cytosol"/>
    <property type="evidence" value="ECO:0007669"/>
    <property type="project" value="TreeGrafter"/>
</dbReference>
<accession>A0A813VWP4</accession>
<dbReference type="GO" id="GO:0006099">
    <property type="term" value="P:tricarboxylic acid cycle"/>
    <property type="evidence" value="ECO:0007669"/>
    <property type="project" value="InterPro"/>
</dbReference>
<proteinExistence type="inferred from homology"/>
<dbReference type="InterPro" id="IPR022805">
    <property type="entry name" value="PEP_COase_bac/pln-type"/>
</dbReference>
<dbReference type="InterPro" id="IPR033129">
    <property type="entry name" value="PEPCASE_His_AS"/>
</dbReference>
<evidence type="ECO:0000256" key="6">
    <source>
        <dbReference type="ARBA" id="ARBA00023300"/>
    </source>
</evidence>
<dbReference type="OrthoDB" id="1365747at2759"/>
<evidence type="ECO:0000256" key="4">
    <source>
        <dbReference type="ARBA" id="ARBA00022842"/>
    </source>
</evidence>
<dbReference type="GO" id="GO:0008964">
    <property type="term" value="F:phosphoenolpyruvate carboxylase activity"/>
    <property type="evidence" value="ECO:0007669"/>
    <property type="project" value="UniProtKB-EC"/>
</dbReference>
<dbReference type="AlphaFoldDB" id="A0A813VWP4"/>